<dbReference type="InterPro" id="IPR051915">
    <property type="entry name" value="Cellulose_Degrad_GH3"/>
</dbReference>
<dbReference type="Gene3D" id="3.20.20.300">
    <property type="entry name" value="Glycoside hydrolase, family 3, N-terminal domain"/>
    <property type="match status" value="1"/>
</dbReference>
<keyword evidence="2" id="KW-0812">Transmembrane</keyword>
<organism evidence="4 6">
    <name type="scientific">Prunus armeniaca</name>
    <name type="common">Apricot</name>
    <name type="synonym">Armeniaca vulgaris</name>
    <dbReference type="NCBI Taxonomy" id="36596"/>
    <lineage>
        <taxon>Eukaryota</taxon>
        <taxon>Viridiplantae</taxon>
        <taxon>Streptophyta</taxon>
        <taxon>Embryophyta</taxon>
        <taxon>Tracheophyta</taxon>
        <taxon>Spermatophyta</taxon>
        <taxon>Magnoliopsida</taxon>
        <taxon>eudicotyledons</taxon>
        <taxon>Gunneridae</taxon>
        <taxon>Pentapetalae</taxon>
        <taxon>rosids</taxon>
        <taxon>fabids</taxon>
        <taxon>Rosales</taxon>
        <taxon>Rosaceae</taxon>
        <taxon>Amygdaloideae</taxon>
        <taxon>Amygdaleae</taxon>
        <taxon>Prunus</taxon>
    </lineage>
</organism>
<dbReference type="OrthoDB" id="1736696at2759"/>
<evidence type="ECO:0000313" key="6">
    <source>
        <dbReference type="Proteomes" id="UP000507245"/>
    </source>
</evidence>
<feature type="transmembrane region" description="Helical" evidence="2">
    <location>
        <begin position="44"/>
        <end position="64"/>
    </location>
</feature>
<evidence type="ECO:0008006" key="7">
    <source>
        <dbReference type="Google" id="ProtNLM"/>
    </source>
</evidence>
<dbReference type="SUPFAM" id="SSF51445">
    <property type="entry name" value="(Trans)glycosidases"/>
    <property type="match status" value="1"/>
</dbReference>
<evidence type="ECO:0000313" key="3">
    <source>
        <dbReference type="EMBL" id="CAB4285824.1"/>
    </source>
</evidence>
<dbReference type="EMBL" id="CAEKKB010000007">
    <property type="protein sequence ID" value="CAB4316254.1"/>
    <property type="molecule type" value="Genomic_DNA"/>
</dbReference>
<name>A0A6J5XYX3_PRUAR</name>
<protein>
    <recommendedName>
        <fullName evidence="7">Glycoside hydrolase family 3 N-terminal domain-containing protein</fullName>
    </recommendedName>
</protein>
<dbReference type="Proteomes" id="UP000507245">
    <property type="component" value="Unassembled WGS sequence"/>
</dbReference>
<evidence type="ECO:0000313" key="5">
    <source>
        <dbReference type="Proteomes" id="UP000507222"/>
    </source>
</evidence>
<keyword evidence="6" id="KW-1185">Reference proteome</keyword>
<dbReference type="PANTHER" id="PTHR30620:SF91">
    <property type="entry name" value="BETA-GLUCOSIDASE"/>
    <property type="match status" value="1"/>
</dbReference>
<dbReference type="InterPro" id="IPR036962">
    <property type="entry name" value="Glyco_hydro_3_N_sf"/>
</dbReference>
<proteinExistence type="predicted"/>
<sequence>MQLSLPLTLFLQPSRGHCLLGLFYFSSSQLGLIRKWQQTEMARLPVFLAGLLLLCFCSIAIAEAEYIKYKDPKQPLNTRIKDLISRMTLEEKIGQMVQIDRRVASAEVMKKYFIGKT</sequence>
<reference evidence="6" key="1">
    <citation type="journal article" date="2020" name="Genome Biol.">
        <title>Gamete binning: chromosome-level and haplotype-resolved genome assembly enabled by high-throughput single-cell sequencing of gamete genomes.</title>
        <authorList>
            <person name="Campoy J.A."/>
            <person name="Sun H."/>
            <person name="Goel M."/>
            <person name="Jiao W.-B."/>
            <person name="Folz-Donahue K."/>
            <person name="Wang N."/>
            <person name="Rubio M."/>
            <person name="Liu C."/>
            <person name="Kukat C."/>
            <person name="Ruiz D."/>
            <person name="Huettel B."/>
            <person name="Schneeberger K."/>
        </authorList>
    </citation>
    <scope>NUCLEOTIDE SEQUENCE [LARGE SCALE GENOMIC DNA]</scope>
    <source>
        <strain evidence="6">cv. Rojo Pasion</strain>
    </source>
</reference>
<evidence type="ECO:0000313" key="4">
    <source>
        <dbReference type="EMBL" id="CAB4316254.1"/>
    </source>
</evidence>
<dbReference type="AlphaFoldDB" id="A0A6J5XYX3"/>
<dbReference type="EMBL" id="CAEKDK010000007">
    <property type="protein sequence ID" value="CAB4285824.1"/>
    <property type="molecule type" value="Genomic_DNA"/>
</dbReference>
<dbReference type="PANTHER" id="PTHR30620">
    <property type="entry name" value="PERIPLASMIC BETA-GLUCOSIDASE-RELATED"/>
    <property type="match status" value="1"/>
</dbReference>
<dbReference type="GO" id="GO:0009251">
    <property type="term" value="P:glucan catabolic process"/>
    <property type="evidence" value="ECO:0007669"/>
    <property type="project" value="TreeGrafter"/>
</dbReference>
<keyword evidence="2" id="KW-0472">Membrane</keyword>
<evidence type="ECO:0000256" key="1">
    <source>
        <dbReference type="ARBA" id="ARBA00022801"/>
    </source>
</evidence>
<dbReference type="GO" id="GO:0008422">
    <property type="term" value="F:beta-glucosidase activity"/>
    <property type="evidence" value="ECO:0007669"/>
    <property type="project" value="TreeGrafter"/>
</dbReference>
<gene>
    <name evidence="3" type="ORF">CURHAP_LOCUS41769</name>
    <name evidence="4" type="ORF">ORAREDHAP_LOCUS41266</name>
</gene>
<reference evidence="4 5" key="2">
    <citation type="submission" date="2020-05" db="EMBL/GenBank/DDBJ databases">
        <authorList>
            <person name="Campoy J."/>
            <person name="Schneeberger K."/>
            <person name="Spophaly S."/>
        </authorList>
    </citation>
    <scope>NUCLEOTIDE SEQUENCE [LARGE SCALE GENOMIC DNA]</scope>
    <source>
        <strain evidence="4">PruArmRojPasFocal</strain>
    </source>
</reference>
<accession>A0A6J5XYX3</accession>
<dbReference type="InterPro" id="IPR017853">
    <property type="entry name" value="GH"/>
</dbReference>
<keyword evidence="1" id="KW-0378">Hydrolase</keyword>
<dbReference type="Proteomes" id="UP000507222">
    <property type="component" value="Unassembled WGS sequence"/>
</dbReference>
<keyword evidence="2" id="KW-1133">Transmembrane helix</keyword>
<evidence type="ECO:0000256" key="2">
    <source>
        <dbReference type="SAM" id="Phobius"/>
    </source>
</evidence>